<dbReference type="EMBL" id="PNIL01000064">
    <property type="protein sequence ID" value="PMP66755.1"/>
    <property type="molecule type" value="Genomic_DNA"/>
</dbReference>
<dbReference type="GO" id="GO:0000028">
    <property type="term" value="P:ribosomal small subunit assembly"/>
    <property type="evidence" value="ECO:0007669"/>
    <property type="project" value="TreeGrafter"/>
</dbReference>
<dbReference type="SUPFAM" id="SSF54570">
    <property type="entry name" value="Ribosomal protein S19"/>
    <property type="match status" value="1"/>
</dbReference>
<dbReference type="InterPro" id="IPR020934">
    <property type="entry name" value="Ribosomal_uS19_CS"/>
</dbReference>
<comment type="similarity">
    <text evidence="1 7 8">Belongs to the universal ribosomal protein uS19 family.</text>
</comment>
<comment type="function">
    <text evidence="7">Protein S19 forms a complex with S13 that binds strongly to the 16S ribosomal RNA.</text>
</comment>
<keyword evidence="4 7" id="KW-0689">Ribosomal protein</keyword>
<dbReference type="Gene3D" id="3.30.860.10">
    <property type="entry name" value="30s Ribosomal Protein S19, Chain A"/>
    <property type="match status" value="1"/>
</dbReference>
<dbReference type="AlphaFoldDB" id="A0A2J6WDM8"/>
<dbReference type="InterPro" id="IPR002222">
    <property type="entry name" value="Ribosomal_uS19"/>
</dbReference>
<dbReference type="PIRSF" id="PIRSF002144">
    <property type="entry name" value="Ribosomal_S19"/>
    <property type="match status" value="1"/>
</dbReference>
<dbReference type="PANTHER" id="PTHR11880">
    <property type="entry name" value="RIBOSOMAL PROTEIN S19P FAMILY MEMBER"/>
    <property type="match status" value="1"/>
</dbReference>
<organism evidence="9 10">
    <name type="scientific">Caldisericum exile</name>
    <dbReference type="NCBI Taxonomy" id="693075"/>
    <lineage>
        <taxon>Bacteria</taxon>
        <taxon>Pseudomonadati</taxon>
        <taxon>Caldisericota/Cryosericota group</taxon>
        <taxon>Caldisericota</taxon>
        <taxon>Caldisericia</taxon>
        <taxon>Caldisericales</taxon>
        <taxon>Caldisericaceae</taxon>
        <taxon>Caldisericum</taxon>
    </lineage>
</organism>
<dbReference type="PRINTS" id="PR00975">
    <property type="entry name" value="RIBOSOMALS19"/>
</dbReference>
<evidence type="ECO:0000256" key="3">
    <source>
        <dbReference type="ARBA" id="ARBA00022884"/>
    </source>
</evidence>
<dbReference type="GO" id="GO:0005737">
    <property type="term" value="C:cytoplasm"/>
    <property type="evidence" value="ECO:0007669"/>
    <property type="project" value="UniProtKB-ARBA"/>
</dbReference>
<evidence type="ECO:0000256" key="5">
    <source>
        <dbReference type="ARBA" id="ARBA00023274"/>
    </source>
</evidence>
<dbReference type="InterPro" id="IPR005732">
    <property type="entry name" value="Ribosomal_uS19_bac-type"/>
</dbReference>
<evidence type="ECO:0000256" key="1">
    <source>
        <dbReference type="ARBA" id="ARBA00007345"/>
    </source>
</evidence>
<dbReference type="HAMAP" id="MF_00531">
    <property type="entry name" value="Ribosomal_uS19"/>
    <property type="match status" value="1"/>
</dbReference>
<keyword evidence="5 7" id="KW-0687">Ribonucleoprotein</keyword>
<sequence length="91" mass="10383">MGRTGKWVDPKLLEKIRKMNEKGEKKVIKVWCRRSTITEEMVGHTIAVHNGKTHIPVYIVPDMVGHKLGEFAPTRTFHGHRAPTARVITKT</sequence>
<keyword evidence="3 7" id="KW-0694">RNA-binding</keyword>
<dbReference type="Pfam" id="PF00203">
    <property type="entry name" value="Ribosomal_S19"/>
    <property type="match status" value="1"/>
</dbReference>
<evidence type="ECO:0000313" key="9">
    <source>
        <dbReference type="EMBL" id="PMP66755.1"/>
    </source>
</evidence>
<name>A0A2J6WDM8_9BACT</name>
<evidence type="ECO:0000256" key="8">
    <source>
        <dbReference type="RuleBase" id="RU003485"/>
    </source>
</evidence>
<proteinExistence type="inferred from homology"/>
<dbReference type="NCBIfam" id="TIGR01050">
    <property type="entry name" value="rpsS_bact"/>
    <property type="match status" value="1"/>
</dbReference>
<dbReference type="Proteomes" id="UP000237040">
    <property type="component" value="Unassembled WGS sequence"/>
</dbReference>
<gene>
    <name evidence="7" type="primary">rpsS</name>
    <name evidence="9" type="ORF">C0189_04415</name>
</gene>
<comment type="caution">
    <text evidence="9">The sequence shown here is derived from an EMBL/GenBank/DDBJ whole genome shotgun (WGS) entry which is preliminary data.</text>
</comment>
<evidence type="ECO:0000256" key="7">
    <source>
        <dbReference type="HAMAP-Rule" id="MF_00531"/>
    </source>
</evidence>
<dbReference type="RefSeq" id="WP_014453660.1">
    <property type="nucleotide sequence ID" value="NZ_JBNARP010000026.1"/>
</dbReference>
<dbReference type="PANTHER" id="PTHR11880:SF8">
    <property type="entry name" value="SMALL RIBOSOMAL SUBUNIT PROTEIN US19M"/>
    <property type="match status" value="1"/>
</dbReference>
<dbReference type="GO" id="GO:0003735">
    <property type="term" value="F:structural constituent of ribosome"/>
    <property type="evidence" value="ECO:0007669"/>
    <property type="project" value="InterPro"/>
</dbReference>
<dbReference type="InterPro" id="IPR023575">
    <property type="entry name" value="Ribosomal_uS19_SF"/>
</dbReference>
<evidence type="ECO:0000256" key="4">
    <source>
        <dbReference type="ARBA" id="ARBA00022980"/>
    </source>
</evidence>
<evidence type="ECO:0000313" key="10">
    <source>
        <dbReference type="Proteomes" id="UP000237040"/>
    </source>
</evidence>
<dbReference type="GO" id="GO:0006412">
    <property type="term" value="P:translation"/>
    <property type="evidence" value="ECO:0007669"/>
    <property type="project" value="UniProtKB-UniRule"/>
</dbReference>
<dbReference type="OMA" id="KGPFVDP"/>
<reference evidence="9 10" key="1">
    <citation type="submission" date="2018-01" db="EMBL/GenBank/DDBJ databases">
        <title>Metagenomic assembled genomes from two thermal pools in the Uzon Caldera, Kamchatka, Russia.</title>
        <authorList>
            <person name="Wilkins L."/>
            <person name="Ettinger C."/>
        </authorList>
    </citation>
    <scope>NUCLEOTIDE SEQUENCE [LARGE SCALE GENOMIC DNA]</scope>
    <source>
        <strain evidence="9">ZAV-07</strain>
    </source>
</reference>
<dbReference type="GO" id="GO:0015935">
    <property type="term" value="C:small ribosomal subunit"/>
    <property type="evidence" value="ECO:0007669"/>
    <property type="project" value="InterPro"/>
</dbReference>
<dbReference type="FunFam" id="3.30.860.10:FF:000001">
    <property type="entry name" value="30S ribosomal protein S19"/>
    <property type="match status" value="1"/>
</dbReference>
<accession>A0A2J6WDM8</accession>
<evidence type="ECO:0000256" key="2">
    <source>
        <dbReference type="ARBA" id="ARBA00022730"/>
    </source>
</evidence>
<keyword evidence="2 7" id="KW-0699">rRNA-binding</keyword>
<dbReference type="GO" id="GO:0019843">
    <property type="term" value="F:rRNA binding"/>
    <property type="evidence" value="ECO:0007669"/>
    <property type="project" value="UniProtKB-UniRule"/>
</dbReference>
<evidence type="ECO:0000256" key="6">
    <source>
        <dbReference type="ARBA" id="ARBA00035163"/>
    </source>
</evidence>
<dbReference type="PROSITE" id="PS00323">
    <property type="entry name" value="RIBOSOMAL_S19"/>
    <property type="match status" value="1"/>
</dbReference>
<protein>
    <recommendedName>
        <fullName evidence="6 7">Small ribosomal subunit protein uS19</fullName>
    </recommendedName>
</protein>